<dbReference type="VEuPathDB" id="VectorBase:GAUT002615"/>
<sequence length="118" mass="13605">MEYTSNINLRIVEYSRSLQKLSGSLVRFRTQKVSNDELGDRRAVIREAECVYCGFWSHAYHITEKQHLHAKNLVLCKLLPEEQNKARVHKAYTGLLTPISYHCAAGRQADQNDKLLCN</sequence>
<dbReference type="EnsemblMetazoa" id="GAUT002615-RA">
    <property type="protein sequence ID" value="GAUT002615-PA"/>
    <property type="gene ID" value="GAUT002615"/>
</dbReference>
<evidence type="ECO:0000313" key="2">
    <source>
        <dbReference type="Proteomes" id="UP000078200"/>
    </source>
</evidence>
<organism evidence="1 2">
    <name type="scientific">Glossina austeni</name>
    <name type="common">Savannah tsetse fly</name>
    <dbReference type="NCBI Taxonomy" id="7395"/>
    <lineage>
        <taxon>Eukaryota</taxon>
        <taxon>Metazoa</taxon>
        <taxon>Ecdysozoa</taxon>
        <taxon>Arthropoda</taxon>
        <taxon>Hexapoda</taxon>
        <taxon>Insecta</taxon>
        <taxon>Pterygota</taxon>
        <taxon>Neoptera</taxon>
        <taxon>Endopterygota</taxon>
        <taxon>Diptera</taxon>
        <taxon>Brachycera</taxon>
        <taxon>Muscomorpha</taxon>
        <taxon>Hippoboscoidea</taxon>
        <taxon>Glossinidae</taxon>
        <taxon>Glossina</taxon>
    </lineage>
</organism>
<name>A0A1A9UEX0_GLOAU</name>
<protein>
    <submittedName>
        <fullName evidence="1">Uncharacterized protein</fullName>
    </submittedName>
</protein>
<proteinExistence type="predicted"/>
<accession>A0A1A9UEX0</accession>
<evidence type="ECO:0000313" key="1">
    <source>
        <dbReference type="EnsemblMetazoa" id="GAUT002615-PA"/>
    </source>
</evidence>
<keyword evidence="2" id="KW-1185">Reference proteome</keyword>
<dbReference type="AlphaFoldDB" id="A0A1A9UEX0"/>
<dbReference type="Proteomes" id="UP000078200">
    <property type="component" value="Unassembled WGS sequence"/>
</dbReference>
<reference evidence="1" key="1">
    <citation type="submission" date="2020-05" db="UniProtKB">
        <authorList>
            <consortium name="EnsemblMetazoa"/>
        </authorList>
    </citation>
    <scope>IDENTIFICATION</scope>
    <source>
        <strain evidence="1">TTRI</strain>
    </source>
</reference>